<dbReference type="Proteomes" id="UP000046393">
    <property type="component" value="Unplaced"/>
</dbReference>
<comment type="similarity">
    <text evidence="1">Belongs to the bacterial ribosomal protein bL20 family.</text>
</comment>
<evidence type="ECO:0000313" key="4">
    <source>
        <dbReference type="Proteomes" id="UP000046393"/>
    </source>
</evidence>
<keyword evidence="3" id="KW-0687">Ribonucleoprotein</keyword>
<evidence type="ECO:0000256" key="1">
    <source>
        <dbReference type="ARBA" id="ARBA00007698"/>
    </source>
</evidence>
<dbReference type="SUPFAM" id="SSF74731">
    <property type="entry name" value="Ribosomal protein L20"/>
    <property type="match status" value="1"/>
</dbReference>
<dbReference type="GO" id="GO:0019843">
    <property type="term" value="F:rRNA binding"/>
    <property type="evidence" value="ECO:0007669"/>
    <property type="project" value="InterPro"/>
</dbReference>
<dbReference type="AlphaFoldDB" id="A0A0N5AAG4"/>
<dbReference type="GO" id="GO:1990904">
    <property type="term" value="C:ribonucleoprotein complex"/>
    <property type="evidence" value="ECO:0007669"/>
    <property type="project" value="UniProtKB-KW"/>
</dbReference>
<name>A0A0N5AAG4_9BILA</name>
<dbReference type="Pfam" id="PF00453">
    <property type="entry name" value="Ribosomal_L20"/>
    <property type="match status" value="1"/>
</dbReference>
<evidence type="ECO:0000313" key="5">
    <source>
        <dbReference type="WBParaSite" id="SMUV_0000114001-mRNA-1"/>
    </source>
</evidence>
<keyword evidence="4" id="KW-1185">Reference proteome</keyword>
<evidence type="ECO:0000256" key="3">
    <source>
        <dbReference type="ARBA" id="ARBA00023274"/>
    </source>
</evidence>
<dbReference type="GO" id="GO:0005840">
    <property type="term" value="C:ribosome"/>
    <property type="evidence" value="ECO:0007669"/>
    <property type="project" value="UniProtKB-KW"/>
</dbReference>
<proteinExistence type="inferred from homology"/>
<dbReference type="GO" id="GO:0003735">
    <property type="term" value="F:structural constituent of ribosome"/>
    <property type="evidence" value="ECO:0007669"/>
    <property type="project" value="InterPro"/>
</dbReference>
<dbReference type="InterPro" id="IPR035566">
    <property type="entry name" value="Ribosomal_protein_bL20_C"/>
</dbReference>
<dbReference type="GO" id="GO:0006412">
    <property type="term" value="P:translation"/>
    <property type="evidence" value="ECO:0007669"/>
    <property type="project" value="InterPro"/>
</dbReference>
<dbReference type="WBParaSite" id="SMUV_0000114001-mRNA-1">
    <property type="protein sequence ID" value="SMUV_0000114001-mRNA-1"/>
    <property type="gene ID" value="SMUV_0000114001"/>
</dbReference>
<dbReference type="InterPro" id="IPR005813">
    <property type="entry name" value="Ribosomal_bL20"/>
</dbReference>
<dbReference type="Gene3D" id="1.10.1900.20">
    <property type="entry name" value="Ribosomal protein L20"/>
    <property type="match status" value="1"/>
</dbReference>
<reference evidence="5" key="1">
    <citation type="submission" date="2017-02" db="UniProtKB">
        <authorList>
            <consortium name="WormBaseParasite"/>
        </authorList>
    </citation>
    <scope>IDENTIFICATION</scope>
</reference>
<organism evidence="4 5">
    <name type="scientific">Syphacia muris</name>
    <dbReference type="NCBI Taxonomy" id="451379"/>
    <lineage>
        <taxon>Eukaryota</taxon>
        <taxon>Metazoa</taxon>
        <taxon>Ecdysozoa</taxon>
        <taxon>Nematoda</taxon>
        <taxon>Chromadorea</taxon>
        <taxon>Rhabditida</taxon>
        <taxon>Spirurina</taxon>
        <taxon>Oxyuridomorpha</taxon>
        <taxon>Oxyuroidea</taxon>
        <taxon>Oxyuridae</taxon>
        <taxon>Syphacia</taxon>
    </lineage>
</organism>
<sequence length="188" mass="22342">MWLSRVLCLRRIINSSYHPFAVIPKPSVWRKREALRRFTAWSYASDRTTVKGSYKKLNKISIYLNMQREDGNKLEKYYGEQRVTAGLAEHHFNYRDFRAMLDKAHILLDNIVLSQLAIYEPKTFKSIVMLTKQMAHEDHRKVIDDDEQKYVETSPELFGECYKKAKIYPRGASENHTTRPRHLKLNEY</sequence>
<keyword evidence="2" id="KW-0689">Ribosomal protein</keyword>
<dbReference type="PANTHER" id="PTHR10986">
    <property type="entry name" value="39S RIBOSOMAL PROTEIN L20"/>
    <property type="match status" value="1"/>
</dbReference>
<protein>
    <submittedName>
        <fullName evidence="5">28S ribosomal protein S9, mitochondrial</fullName>
    </submittedName>
</protein>
<evidence type="ECO:0000256" key="2">
    <source>
        <dbReference type="ARBA" id="ARBA00022980"/>
    </source>
</evidence>
<accession>A0A0N5AAG4</accession>
<dbReference type="STRING" id="451379.A0A0N5AAG4"/>